<dbReference type="EMBL" id="LQYT01000130">
    <property type="protein sequence ID" value="KYD09453.1"/>
    <property type="molecule type" value="Genomic_DNA"/>
</dbReference>
<accession>A0A150LAT7</accession>
<dbReference type="STRING" id="301148.B4135_3777"/>
<gene>
    <name evidence="2" type="ORF">B4135_3777</name>
</gene>
<evidence type="ECO:0000313" key="2">
    <source>
        <dbReference type="EMBL" id="KYD09453.1"/>
    </source>
</evidence>
<evidence type="ECO:0000313" key="3">
    <source>
        <dbReference type="Proteomes" id="UP000075683"/>
    </source>
</evidence>
<sequence>MQTPPPAPGRFSGPPGGFPPRDDGSGSEKGKIKRGGTPLFH</sequence>
<comment type="caution">
    <text evidence="2">The sequence shown here is derived from an EMBL/GenBank/DDBJ whole genome shotgun (WGS) entry which is preliminary data.</text>
</comment>
<proteinExistence type="predicted"/>
<feature type="compositionally biased region" description="Basic and acidic residues" evidence="1">
    <location>
        <begin position="20"/>
        <end position="30"/>
    </location>
</feature>
<feature type="region of interest" description="Disordered" evidence="1">
    <location>
        <begin position="1"/>
        <end position="41"/>
    </location>
</feature>
<evidence type="ECO:0000256" key="1">
    <source>
        <dbReference type="SAM" id="MobiDB-lite"/>
    </source>
</evidence>
<dbReference type="AlphaFoldDB" id="A0A150LAT7"/>
<dbReference type="Proteomes" id="UP000075683">
    <property type="component" value="Unassembled WGS sequence"/>
</dbReference>
<reference evidence="2 3" key="1">
    <citation type="submission" date="2016-01" db="EMBL/GenBank/DDBJ databases">
        <title>Draft Genome Sequences of Seven Thermophilic Sporeformers Isolated from Foods.</title>
        <authorList>
            <person name="Berendsen E.M."/>
            <person name="Wells-Bennik M.H."/>
            <person name="Krawcyk A.O."/>
            <person name="De Jong A."/>
            <person name="Holsappel S."/>
            <person name="Eijlander R.T."/>
            <person name="Kuipers O.P."/>
        </authorList>
    </citation>
    <scope>NUCLEOTIDE SEQUENCE [LARGE SCALE GENOMIC DNA]</scope>
    <source>
        <strain evidence="2 3">B4135</strain>
    </source>
</reference>
<protein>
    <submittedName>
        <fullName evidence="2">Uncharacterized protein</fullName>
    </submittedName>
</protein>
<name>A0A150LAT7_9BACI</name>
<organism evidence="2 3">
    <name type="scientific">Caldibacillus debilis</name>
    <dbReference type="NCBI Taxonomy" id="301148"/>
    <lineage>
        <taxon>Bacteria</taxon>
        <taxon>Bacillati</taxon>
        <taxon>Bacillota</taxon>
        <taxon>Bacilli</taxon>
        <taxon>Bacillales</taxon>
        <taxon>Bacillaceae</taxon>
        <taxon>Caldibacillus</taxon>
    </lineage>
</organism>